<feature type="compositionally biased region" description="Basic and acidic residues" evidence="1">
    <location>
        <begin position="88"/>
        <end position="97"/>
    </location>
</feature>
<dbReference type="AlphaFoldDB" id="A0A453QHC6"/>
<reference evidence="2" key="5">
    <citation type="journal article" date="2021" name="G3 (Bethesda)">
        <title>Aegilops tauschii genome assembly Aet v5.0 features greater sequence contiguity and improved annotation.</title>
        <authorList>
            <person name="Wang L."/>
            <person name="Zhu T."/>
            <person name="Rodriguez J.C."/>
            <person name="Deal K.R."/>
            <person name="Dubcovsky J."/>
            <person name="McGuire P.E."/>
            <person name="Lux T."/>
            <person name="Spannagl M."/>
            <person name="Mayer K.F.X."/>
            <person name="Baldrich P."/>
            <person name="Meyers B.C."/>
            <person name="Huo N."/>
            <person name="Gu Y.Q."/>
            <person name="Zhou H."/>
            <person name="Devos K.M."/>
            <person name="Bennetzen J.L."/>
            <person name="Unver T."/>
            <person name="Budak H."/>
            <person name="Gulick P.J."/>
            <person name="Galiba G."/>
            <person name="Kalapos B."/>
            <person name="Nelson D.R."/>
            <person name="Li P."/>
            <person name="You F.M."/>
            <person name="Luo M.C."/>
            <person name="Dvorak J."/>
        </authorList>
    </citation>
    <scope>NUCLEOTIDE SEQUENCE [LARGE SCALE GENOMIC DNA]</scope>
    <source>
        <strain evidence="2">cv. AL8/78</strain>
    </source>
</reference>
<organism evidence="2 3">
    <name type="scientific">Aegilops tauschii subsp. strangulata</name>
    <name type="common">Goatgrass</name>
    <dbReference type="NCBI Taxonomy" id="200361"/>
    <lineage>
        <taxon>Eukaryota</taxon>
        <taxon>Viridiplantae</taxon>
        <taxon>Streptophyta</taxon>
        <taxon>Embryophyta</taxon>
        <taxon>Tracheophyta</taxon>
        <taxon>Spermatophyta</taxon>
        <taxon>Magnoliopsida</taxon>
        <taxon>Liliopsida</taxon>
        <taxon>Poales</taxon>
        <taxon>Poaceae</taxon>
        <taxon>BOP clade</taxon>
        <taxon>Pooideae</taxon>
        <taxon>Triticodae</taxon>
        <taxon>Triticeae</taxon>
        <taxon>Triticinae</taxon>
        <taxon>Aegilops</taxon>
    </lineage>
</organism>
<reference evidence="3" key="2">
    <citation type="journal article" date="2017" name="Nat. Plants">
        <title>The Aegilops tauschii genome reveals multiple impacts of transposons.</title>
        <authorList>
            <person name="Zhao G."/>
            <person name="Zou C."/>
            <person name="Li K."/>
            <person name="Wang K."/>
            <person name="Li T."/>
            <person name="Gao L."/>
            <person name="Zhang X."/>
            <person name="Wang H."/>
            <person name="Yang Z."/>
            <person name="Liu X."/>
            <person name="Jiang W."/>
            <person name="Mao L."/>
            <person name="Kong X."/>
            <person name="Jiao Y."/>
            <person name="Jia J."/>
        </authorList>
    </citation>
    <scope>NUCLEOTIDE SEQUENCE [LARGE SCALE GENOMIC DNA]</scope>
    <source>
        <strain evidence="3">cv. AL8/78</strain>
    </source>
</reference>
<evidence type="ECO:0000256" key="1">
    <source>
        <dbReference type="SAM" id="MobiDB-lite"/>
    </source>
</evidence>
<reference evidence="2" key="3">
    <citation type="journal article" date="2017" name="Nature">
        <title>Genome sequence of the progenitor of the wheat D genome Aegilops tauschii.</title>
        <authorList>
            <person name="Luo M.C."/>
            <person name="Gu Y.Q."/>
            <person name="Puiu D."/>
            <person name="Wang H."/>
            <person name="Twardziok S.O."/>
            <person name="Deal K.R."/>
            <person name="Huo N."/>
            <person name="Zhu T."/>
            <person name="Wang L."/>
            <person name="Wang Y."/>
            <person name="McGuire P.E."/>
            <person name="Liu S."/>
            <person name="Long H."/>
            <person name="Ramasamy R.K."/>
            <person name="Rodriguez J.C."/>
            <person name="Van S.L."/>
            <person name="Yuan L."/>
            <person name="Wang Z."/>
            <person name="Xia Z."/>
            <person name="Xiao L."/>
            <person name="Anderson O.D."/>
            <person name="Ouyang S."/>
            <person name="Liang Y."/>
            <person name="Zimin A.V."/>
            <person name="Pertea G."/>
            <person name="Qi P."/>
            <person name="Bennetzen J.L."/>
            <person name="Dai X."/>
            <person name="Dawson M.W."/>
            <person name="Muller H.G."/>
            <person name="Kugler K."/>
            <person name="Rivarola-Duarte L."/>
            <person name="Spannagl M."/>
            <person name="Mayer K.F.X."/>
            <person name="Lu F.H."/>
            <person name="Bevan M.W."/>
            <person name="Leroy P."/>
            <person name="Li P."/>
            <person name="You F.M."/>
            <person name="Sun Q."/>
            <person name="Liu Z."/>
            <person name="Lyons E."/>
            <person name="Wicker T."/>
            <person name="Salzberg S.L."/>
            <person name="Devos K.M."/>
            <person name="Dvorak J."/>
        </authorList>
    </citation>
    <scope>NUCLEOTIDE SEQUENCE [LARGE SCALE GENOMIC DNA]</scope>
    <source>
        <strain evidence="2">cv. AL8/78</strain>
    </source>
</reference>
<dbReference type="Gramene" id="AET7Gv20121700.5">
    <property type="protein sequence ID" value="AET7Gv20121700.5"/>
    <property type="gene ID" value="AET7Gv20121700"/>
</dbReference>
<evidence type="ECO:0000313" key="2">
    <source>
        <dbReference type="EnsemblPlants" id="AET7Gv20121700.5"/>
    </source>
</evidence>
<dbReference type="Gramene" id="AET7Gv20121700.3">
    <property type="protein sequence ID" value="AET7Gv20121700.3"/>
    <property type="gene ID" value="AET7Gv20121700"/>
</dbReference>
<feature type="compositionally biased region" description="Low complexity" evidence="1">
    <location>
        <begin position="1"/>
        <end position="23"/>
    </location>
</feature>
<reference evidence="2" key="4">
    <citation type="submission" date="2019-03" db="UniProtKB">
        <authorList>
            <consortium name="EnsemblPlants"/>
        </authorList>
    </citation>
    <scope>IDENTIFICATION</scope>
</reference>
<dbReference type="EnsemblPlants" id="AET7Gv20121700.3">
    <property type="protein sequence ID" value="AET7Gv20121700.3"/>
    <property type="gene ID" value="AET7Gv20121700"/>
</dbReference>
<reference evidence="3" key="1">
    <citation type="journal article" date="2014" name="Science">
        <title>Ancient hybridizations among the ancestral genomes of bread wheat.</title>
        <authorList>
            <consortium name="International Wheat Genome Sequencing Consortium,"/>
            <person name="Marcussen T."/>
            <person name="Sandve S.R."/>
            <person name="Heier L."/>
            <person name="Spannagl M."/>
            <person name="Pfeifer M."/>
            <person name="Jakobsen K.S."/>
            <person name="Wulff B.B."/>
            <person name="Steuernagel B."/>
            <person name="Mayer K.F."/>
            <person name="Olsen O.A."/>
        </authorList>
    </citation>
    <scope>NUCLEOTIDE SEQUENCE [LARGE SCALE GENOMIC DNA]</scope>
    <source>
        <strain evidence="3">cv. AL8/78</strain>
    </source>
</reference>
<feature type="region of interest" description="Disordered" evidence="1">
    <location>
        <begin position="1"/>
        <end position="26"/>
    </location>
</feature>
<sequence>WPSAPMRPATAATTSSSPEAGTSLKANLVHVAPVPLMRVGRRSDLPRPEPASSSSLSSFLPWLRRGLRQGSHDGGQRGRLLPPIPDRPSVDGGHESHVGTHMAALQGQPSPILSLRFDLISSPDFLRHAAAAR</sequence>
<feature type="region of interest" description="Disordered" evidence="1">
    <location>
        <begin position="66"/>
        <end position="97"/>
    </location>
</feature>
<evidence type="ECO:0000313" key="3">
    <source>
        <dbReference type="Proteomes" id="UP000015105"/>
    </source>
</evidence>
<dbReference type="EnsemblPlants" id="AET7Gv20121700.5">
    <property type="protein sequence ID" value="AET7Gv20121700.5"/>
    <property type="gene ID" value="AET7Gv20121700"/>
</dbReference>
<name>A0A453QHC6_AEGTS</name>
<dbReference type="Proteomes" id="UP000015105">
    <property type="component" value="Chromosome 7D"/>
</dbReference>
<keyword evidence="3" id="KW-1185">Reference proteome</keyword>
<proteinExistence type="predicted"/>
<protein>
    <submittedName>
        <fullName evidence="2">Uncharacterized protein</fullName>
    </submittedName>
</protein>
<accession>A0A453QHC6</accession>